<proteinExistence type="predicted"/>
<protein>
    <submittedName>
        <fullName evidence="1">Transporter</fullName>
    </submittedName>
</protein>
<dbReference type="EMBL" id="JBCDNA010000002">
    <property type="protein sequence ID" value="MEL4456488.1"/>
    <property type="molecule type" value="Genomic_DNA"/>
</dbReference>
<name>A0ABU9L212_9FLAO</name>
<organism evidence="1 2">
    <name type="scientific">Lutimonas vermicola</name>
    <dbReference type="NCBI Taxonomy" id="414288"/>
    <lineage>
        <taxon>Bacteria</taxon>
        <taxon>Pseudomonadati</taxon>
        <taxon>Bacteroidota</taxon>
        <taxon>Flavobacteriia</taxon>
        <taxon>Flavobacteriales</taxon>
        <taxon>Flavobacteriaceae</taxon>
        <taxon>Lutimonas</taxon>
    </lineage>
</organism>
<comment type="caution">
    <text evidence="1">The sequence shown here is derived from an EMBL/GenBank/DDBJ whole genome shotgun (WGS) entry which is preliminary data.</text>
</comment>
<dbReference type="Proteomes" id="UP001474120">
    <property type="component" value="Unassembled WGS sequence"/>
</dbReference>
<gene>
    <name evidence="1" type="ORF">AABB81_11315</name>
</gene>
<dbReference type="RefSeq" id="WP_342160633.1">
    <property type="nucleotide sequence ID" value="NZ_JBCDNA010000002.1"/>
</dbReference>
<evidence type="ECO:0000313" key="2">
    <source>
        <dbReference type="Proteomes" id="UP001474120"/>
    </source>
</evidence>
<accession>A0ABU9L212</accession>
<evidence type="ECO:0000313" key="1">
    <source>
        <dbReference type="EMBL" id="MEL4456488.1"/>
    </source>
</evidence>
<keyword evidence="2" id="KW-1185">Reference proteome</keyword>
<reference evidence="1 2" key="1">
    <citation type="submission" date="2024-04" db="EMBL/GenBank/DDBJ databases">
        <title>whole genome sequencing of Lutimonas vermicola strain IMCC1616.</title>
        <authorList>
            <person name="Bae S.S."/>
        </authorList>
    </citation>
    <scope>NUCLEOTIDE SEQUENCE [LARGE SCALE GENOMIC DNA]</scope>
    <source>
        <strain evidence="1 2">IMCC1616</strain>
    </source>
</reference>
<sequence length="241" mass="27174">MQLSHICLAICFLYTVSVNSQTIESSKAIEKRKLQFELESLYLIEKEGADKINSWTIPSILIRYGLNNKTELQLNTPYLKESKYENDDKVSSRTFLDNVQAGVSINLWKEKGIMPEAALMIRALIPVYEYQPNKLGSLVAINLSNTLSNQLSLNYNLGWVADAQGNSGYYITNLSWEISSVVHSFIEFFGSSYNNLNMHHNLNTGIGFNLGNSFCIDLSMANGLNHEMIFYGGILTYQISI</sequence>